<dbReference type="CDD" id="cd02140">
    <property type="entry name" value="Frm2-like"/>
    <property type="match status" value="1"/>
</dbReference>
<keyword evidence="6" id="KW-0539">Nucleus</keyword>
<reference evidence="8" key="1">
    <citation type="submission" date="2023-04" db="EMBL/GenBank/DDBJ databases">
        <title>Black Yeasts Isolated from many extreme environments.</title>
        <authorList>
            <person name="Coleine C."/>
            <person name="Stajich J.E."/>
            <person name="Selbmann L."/>
        </authorList>
    </citation>
    <scope>NUCLEOTIDE SEQUENCE</scope>
    <source>
        <strain evidence="8">CCFEE 5312</strain>
    </source>
</reference>
<dbReference type="PANTHER" id="PTHR43035">
    <property type="entry name" value="FATTY ACID REPRESSION MUTANT PROTEIN 2-RELATED"/>
    <property type="match status" value="1"/>
</dbReference>
<keyword evidence="5" id="KW-0560">Oxidoreductase</keyword>
<comment type="subcellular location">
    <subcellularLocation>
        <location evidence="2">Cytoplasm</location>
    </subcellularLocation>
    <subcellularLocation>
        <location evidence="1">Nucleus</location>
    </subcellularLocation>
</comment>
<dbReference type="EMBL" id="JAWDJX010000030">
    <property type="protein sequence ID" value="KAK3050726.1"/>
    <property type="molecule type" value="Genomic_DNA"/>
</dbReference>
<dbReference type="GO" id="GO:0016491">
    <property type="term" value="F:oxidoreductase activity"/>
    <property type="evidence" value="ECO:0007669"/>
    <property type="project" value="UniProtKB-KW"/>
</dbReference>
<sequence length="289" mass="32472">MPNRIQAGAIIALASAIIALVLAGWLITPFDDNPAPLSDMQKSLGVGPRVSQLARQLAGVAGLQNPLTSSTSTAQPSFSHRNNFNTTSSFKEAVQHRRSIYQLTKKSPIADDRIKEILTTAIEDVPSSFNSQSARLVVLLKEEHTKFWDIVTEILKALVPEDKWKHTGDRLDGFKNAYGTVLFYEDPDPIHDLQKKFPEYADKFPQWSEHTSAMHQYMLWTAFESEGLGCNLQHYNPLPDERAAAEWKIPLEWSLKAQLVFGEPQEGAREGLAEKSRKPVEDRLKIYGM</sequence>
<name>A0AAJ0DBF2_9PEZI</name>
<evidence type="ECO:0000313" key="8">
    <source>
        <dbReference type="EMBL" id="KAK3050726.1"/>
    </source>
</evidence>
<dbReference type="Pfam" id="PF00881">
    <property type="entry name" value="Nitroreductase"/>
    <property type="match status" value="1"/>
</dbReference>
<evidence type="ECO:0000256" key="2">
    <source>
        <dbReference type="ARBA" id="ARBA00004496"/>
    </source>
</evidence>
<keyword evidence="9" id="KW-1185">Reference proteome</keyword>
<dbReference type="InterPro" id="IPR029479">
    <property type="entry name" value="Nitroreductase"/>
</dbReference>
<dbReference type="InterPro" id="IPR000415">
    <property type="entry name" value="Nitroreductase-like"/>
</dbReference>
<proteinExistence type="inferred from homology"/>
<feature type="domain" description="Nitroreductase" evidence="7">
    <location>
        <begin position="95"/>
        <end position="262"/>
    </location>
</feature>
<evidence type="ECO:0000259" key="7">
    <source>
        <dbReference type="Pfam" id="PF00881"/>
    </source>
</evidence>
<dbReference type="SUPFAM" id="SSF55469">
    <property type="entry name" value="FMN-dependent nitroreductase-like"/>
    <property type="match status" value="1"/>
</dbReference>
<dbReference type="GO" id="GO:0005634">
    <property type="term" value="C:nucleus"/>
    <property type="evidence" value="ECO:0007669"/>
    <property type="project" value="UniProtKB-SubCell"/>
</dbReference>
<evidence type="ECO:0000256" key="3">
    <source>
        <dbReference type="ARBA" id="ARBA00007118"/>
    </source>
</evidence>
<keyword evidence="4" id="KW-0963">Cytoplasm</keyword>
<dbReference type="FunFam" id="3.40.109.10:FF:000001">
    <property type="entry name" value="Nitroreductase family"/>
    <property type="match status" value="1"/>
</dbReference>
<dbReference type="Proteomes" id="UP001271007">
    <property type="component" value="Unassembled WGS sequence"/>
</dbReference>
<dbReference type="InterPro" id="IPR033877">
    <property type="entry name" value="Frm2/Hbn1"/>
</dbReference>
<dbReference type="GO" id="GO:0005737">
    <property type="term" value="C:cytoplasm"/>
    <property type="evidence" value="ECO:0007669"/>
    <property type="project" value="UniProtKB-SubCell"/>
</dbReference>
<evidence type="ECO:0000256" key="1">
    <source>
        <dbReference type="ARBA" id="ARBA00004123"/>
    </source>
</evidence>
<dbReference type="GO" id="GO:0034599">
    <property type="term" value="P:cellular response to oxidative stress"/>
    <property type="evidence" value="ECO:0007669"/>
    <property type="project" value="InterPro"/>
</dbReference>
<dbReference type="AlphaFoldDB" id="A0AAJ0DBF2"/>
<comment type="similarity">
    <text evidence="3">Belongs to the nitroreductase family.</text>
</comment>
<comment type="caution">
    <text evidence="8">The sequence shown here is derived from an EMBL/GenBank/DDBJ whole genome shotgun (WGS) entry which is preliminary data.</text>
</comment>
<protein>
    <submittedName>
        <fullName evidence="8">Nitroreductase</fullName>
    </submittedName>
</protein>
<accession>A0AAJ0DBF2</accession>
<evidence type="ECO:0000256" key="4">
    <source>
        <dbReference type="ARBA" id="ARBA00022490"/>
    </source>
</evidence>
<evidence type="ECO:0000256" key="5">
    <source>
        <dbReference type="ARBA" id="ARBA00023002"/>
    </source>
</evidence>
<dbReference type="PANTHER" id="PTHR43035:SF1">
    <property type="entry name" value="FATTY ACID REPRESSION MUTANT PROTEIN 2-RELATED"/>
    <property type="match status" value="1"/>
</dbReference>
<gene>
    <name evidence="8" type="primary">HBN1_1</name>
    <name evidence="8" type="ORF">LTR09_008092</name>
</gene>
<organism evidence="8 9">
    <name type="scientific">Extremus antarcticus</name>
    <dbReference type="NCBI Taxonomy" id="702011"/>
    <lineage>
        <taxon>Eukaryota</taxon>
        <taxon>Fungi</taxon>
        <taxon>Dikarya</taxon>
        <taxon>Ascomycota</taxon>
        <taxon>Pezizomycotina</taxon>
        <taxon>Dothideomycetes</taxon>
        <taxon>Dothideomycetidae</taxon>
        <taxon>Mycosphaerellales</taxon>
        <taxon>Extremaceae</taxon>
        <taxon>Extremus</taxon>
    </lineage>
</organism>
<evidence type="ECO:0000313" key="9">
    <source>
        <dbReference type="Proteomes" id="UP001271007"/>
    </source>
</evidence>
<evidence type="ECO:0000256" key="6">
    <source>
        <dbReference type="ARBA" id="ARBA00023242"/>
    </source>
</evidence>
<dbReference type="Gene3D" id="3.40.109.10">
    <property type="entry name" value="NADH Oxidase"/>
    <property type="match status" value="1"/>
</dbReference>